<sequence length="404" mass="45749">MVIVVHKLNGSPPARAVLMTVDILGMNIETQEVNTLAGDQYKPEFLEKNPLHTIPVLEDGDFIVADSHAILTYLVSKYGAEKRATYYPSDLRIRATVDQRLFFDATHLFPKIRSIVISVLKDGAAGPTPQQIAEVKEVYGFVEKYLERSPFIATDHITIADISCVSSVSTLDVFVSVGEEFPKLREWWEKLQAQEWYEKANVPGLTQFASLHGSPPARSVLMTVELLGLQVQFIEVNLLNREQHDPKYLQKNPTHTVPLLEEDNFILPDSHAIITYLVSKYGHPQHRNLYPEDLKIRAIINQRLFFDASLLYPKARAIGANIFENKATGPSPKQIEEINETYGFMEKYLSNSKFLVGDDITLADISCVASISSLNVFVPIGDKFVKLKEWLKRIAEEEWYQKAN</sequence>
<dbReference type="Gene3D" id="3.40.30.10">
    <property type="entry name" value="Glutaredoxin"/>
    <property type="match status" value="2"/>
</dbReference>
<dbReference type="SFLD" id="SFLDG00358">
    <property type="entry name" value="Main_(cytGST)"/>
    <property type="match status" value="2"/>
</dbReference>
<dbReference type="SUPFAM" id="SSF52833">
    <property type="entry name" value="Thioredoxin-like"/>
    <property type="match status" value="2"/>
</dbReference>
<feature type="non-terminal residue" evidence="4">
    <location>
        <position position="404"/>
    </location>
</feature>
<accession>A0A0L7LI53</accession>
<evidence type="ECO:0000313" key="5">
    <source>
        <dbReference type="Proteomes" id="UP000037510"/>
    </source>
</evidence>
<dbReference type="SUPFAM" id="SSF47616">
    <property type="entry name" value="GST C-terminal domain-like"/>
    <property type="match status" value="2"/>
</dbReference>
<feature type="domain" description="GST C-terminal" evidence="3">
    <location>
        <begin position="90"/>
        <end position="216"/>
    </location>
</feature>
<feature type="domain" description="GST N-terminal" evidence="2">
    <location>
        <begin position="204"/>
        <end position="285"/>
    </location>
</feature>
<dbReference type="SFLD" id="SFLDS00019">
    <property type="entry name" value="Glutathione_Transferase_(cytos"/>
    <property type="match status" value="2"/>
</dbReference>
<name>A0A0L7LI53_OPEBR</name>
<evidence type="ECO:0000256" key="1">
    <source>
        <dbReference type="ARBA" id="ARBA00011738"/>
    </source>
</evidence>
<dbReference type="InterPro" id="IPR004045">
    <property type="entry name" value="Glutathione_S-Trfase_N"/>
</dbReference>
<dbReference type="InterPro" id="IPR036249">
    <property type="entry name" value="Thioredoxin-like_sf"/>
</dbReference>
<dbReference type="SFLD" id="SFLDG01153">
    <property type="entry name" value="Main.4:_Theta-like"/>
    <property type="match status" value="2"/>
</dbReference>
<dbReference type="EMBL" id="JTDY01000981">
    <property type="protein sequence ID" value="KOB75213.1"/>
    <property type="molecule type" value="Genomic_DNA"/>
</dbReference>
<dbReference type="InterPro" id="IPR036282">
    <property type="entry name" value="Glutathione-S-Trfase_C_sf"/>
</dbReference>
<dbReference type="Pfam" id="PF13417">
    <property type="entry name" value="GST_N_3"/>
    <property type="match status" value="2"/>
</dbReference>
<proteinExistence type="predicted"/>
<dbReference type="InterPro" id="IPR010987">
    <property type="entry name" value="Glutathione-S-Trfase_C-like"/>
</dbReference>
<dbReference type="GO" id="GO:0004364">
    <property type="term" value="F:glutathione transferase activity"/>
    <property type="evidence" value="ECO:0007669"/>
    <property type="project" value="TreeGrafter"/>
</dbReference>
<keyword evidence="5" id="KW-1185">Reference proteome</keyword>
<dbReference type="Gene3D" id="1.20.1050.10">
    <property type="match status" value="2"/>
</dbReference>
<comment type="caution">
    <text evidence="4">The sequence shown here is derived from an EMBL/GenBank/DDBJ whole genome shotgun (WGS) entry which is preliminary data.</text>
</comment>
<dbReference type="InterPro" id="IPR040079">
    <property type="entry name" value="Glutathione_S-Trfase"/>
</dbReference>
<dbReference type="PROSITE" id="PS50405">
    <property type="entry name" value="GST_CTER"/>
    <property type="match status" value="2"/>
</dbReference>
<feature type="domain" description="GST N-terminal" evidence="2">
    <location>
        <begin position="1"/>
        <end position="82"/>
    </location>
</feature>
<dbReference type="FunFam" id="3.40.30.10:FF:000034">
    <property type="entry name" value="glutathione S-transferase 1"/>
    <property type="match status" value="2"/>
</dbReference>
<dbReference type="PROSITE" id="PS50404">
    <property type="entry name" value="GST_NTER"/>
    <property type="match status" value="2"/>
</dbReference>
<evidence type="ECO:0000313" key="4">
    <source>
        <dbReference type="EMBL" id="KOB75213.1"/>
    </source>
</evidence>
<feature type="domain" description="GST C-terminal" evidence="3">
    <location>
        <begin position="293"/>
        <end position="404"/>
    </location>
</feature>
<protein>
    <submittedName>
        <fullName evidence="4">Glutathione S-transferase epsilon 6</fullName>
    </submittedName>
</protein>
<dbReference type="Proteomes" id="UP000037510">
    <property type="component" value="Unassembled WGS sequence"/>
</dbReference>
<evidence type="ECO:0000259" key="2">
    <source>
        <dbReference type="PROSITE" id="PS50404"/>
    </source>
</evidence>
<dbReference type="STRING" id="104452.A0A0L7LI53"/>
<dbReference type="GO" id="GO:0006749">
    <property type="term" value="P:glutathione metabolic process"/>
    <property type="evidence" value="ECO:0007669"/>
    <property type="project" value="TreeGrafter"/>
</dbReference>
<evidence type="ECO:0000259" key="3">
    <source>
        <dbReference type="PROSITE" id="PS50405"/>
    </source>
</evidence>
<dbReference type="PANTHER" id="PTHR43969:SF4">
    <property type="entry name" value="FI01423P-RELATED"/>
    <property type="match status" value="1"/>
</dbReference>
<comment type="subunit">
    <text evidence="1">Homodimer.</text>
</comment>
<dbReference type="AlphaFoldDB" id="A0A0L7LI53"/>
<organism evidence="4 5">
    <name type="scientific">Operophtera brumata</name>
    <name type="common">Winter moth</name>
    <name type="synonym">Phalaena brumata</name>
    <dbReference type="NCBI Taxonomy" id="104452"/>
    <lineage>
        <taxon>Eukaryota</taxon>
        <taxon>Metazoa</taxon>
        <taxon>Ecdysozoa</taxon>
        <taxon>Arthropoda</taxon>
        <taxon>Hexapoda</taxon>
        <taxon>Insecta</taxon>
        <taxon>Pterygota</taxon>
        <taxon>Neoptera</taxon>
        <taxon>Endopterygota</taxon>
        <taxon>Lepidoptera</taxon>
        <taxon>Glossata</taxon>
        <taxon>Ditrysia</taxon>
        <taxon>Geometroidea</taxon>
        <taxon>Geometridae</taxon>
        <taxon>Larentiinae</taxon>
        <taxon>Operophtera</taxon>
    </lineage>
</organism>
<keyword evidence="4" id="KW-0808">Transferase</keyword>
<dbReference type="Pfam" id="PF00043">
    <property type="entry name" value="GST_C"/>
    <property type="match status" value="2"/>
</dbReference>
<gene>
    <name evidence="4" type="ORF">OBRU01_07826</name>
</gene>
<dbReference type="FunFam" id="1.20.1050.10:FF:000007">
    <property type="entry name" value="Glutathione S-transferase 1-1"/>
    <property type="match status" value="2"/>
</dbReference>
<reference evidence="4 5" key="1">
    <citation type="journal article" date="2015" name="Genome Biol. Evol.">
        <title>The genome of winter moth (Operophtera brumata) provides a genomic perspective on sexual dimorphism and phenology.</title>
        <authorList>
            <person name="Derks M.F."/>
            <person name="Smit S."/>
            <person name="Salis L."/>
            <person name="Schijlen E."/>
            <person name="Bossers A."/>
            <person name="Mateman C."/>
            <person name="Pijl A.S."/>
            <person name="de Ridder D."/>
            <person name="Groenen M.A."/>
            <person name="Visser M.E."/>
            <person name="Megens H.J."/>
        </authorList>
    </citation>
    <scope>NUCLEOTIDE SEQUENCE [LARGE SCALE GENOMIC DNA]</scope>
    <source>
        <strain evidence="4">WM2013NL</strain>
        <tissue evidence="4">Head and thorax</tissue>
    </source>
</reference>
<dbReference type="PANTHER" id="PTHR43969">
    <property type="entry name" value="GLUTATHIONE S TRANSFERASE D10, ISOFORM A-RELATED"/>
    <property type="match status" value="1"/>
</dbReference>
<dbReference type="InterPro" id="IPR004046">
    <property type="entry name" value="GST_C"/>
</dbReference>
<dbReference type="CDD" id="cd03177">
    <property type="entry name" value="GST_C_Delta_Epsilon"/>
    <property type="match status" value="2"/>
</dbReference>